<organism evidence="16">
    <name type="scientific">Darwinula stevensoni</name>
    <dbReference type="NCBI Taxonomy" id="69355"/>
    <lineage>
        <taxon>Eukaryota</taxon>
        <taxon>Metazoa</taxon>
        <taxon>Ecdysozoa</taxon>
        <taxon>Arthropoda</taxon>
        <taxon>Crustacea</taxon>
        <taxon>Oligostraca</taxon>
        <taxon>Ostracoda</taxon>
        <taxon>Podocopa</taxon>
        <taxon>Podocopida</taxon>
        <taxon>Darwinulocopina</taxon>
        <taxon>Darwinuloidea</taxon>
        <taxon>Darwinulidae</taxon>
        <taxon>Darwinula</taxon>
    </lineage>
</organism>
<evidence type="ECO:0000256" key="6">
    <source>
        <dbReference type="ARBA" id="ARBA00022723"/>
    </source>
</evidence>
<dbReference type="PROSITE" id="PS00086">
    <property type="entry name" value="CYTOCHROME_P450"/>
    <property type="match status" value="1"/>
</dbReference>
<dbReference type="OrthoDB" id="2789670at2759"/>
<dbReference type="Gene3D" id="1.10.630.10">
    <property type="entry name" value="Cytochrome P450"/>
    <property type="match status" value="1"/>
</dbReference>
<dbReference type="SUPFAM" id="SSF48264">
    <property type="entry name" value="Cytochrome P450"/>
    <property type="match status" value="1"/>
</dbReference>
<evidence type="ECO:0000256" key="8">
    <source>
        <dbReference type="ARBA" id="ARBA00022848"/>
    </source>
</evidence>
<dbReference type="GO" id="GO:0020037">
    <property type="term" value="F:heme binding"/>
    <property type="evidence" value="ECO:0007669"/>
    <property type="project" value="InterPro"/>
</dbReference>
<keyword evidence="9 15" id="KW-0560">Oxidoreductase</keyword>
<dbReference type="CDD" id="cd11055">
    <property type="entry name" value="CYP3A-like"/>
    <property type="match status" value="1"/>
</dbReference>
<sequence>MLSLLILIGALILGYLYIRSTQKFDYWEKQGIKTRSPCYPFVGTLWKVWKRLNFASEWLLIFQVMVVDDLKDIKTYGKLIGLFEGTRPYLFCADPDIIRDVFIKNFDHFVNRREAMFTDEYMKKMLSALQGDEWKEARKRLSPMFSSGKIKNMSILMSECAETLVSNFKKSMNNEGIVDLKEHFGAFTMDVIATCAFGTKIDSLGSPHDPFVENAKKAFLNPRIRTPLVLLLLIGNIFSKRLSKMLISNEVLFFARVSKSIADQRRKEKLRERGDMIDLLLELQEEEQKECEADPTKTPVITEEFMVAQMMIFFLAGFDTSATTLTMVMYSLALNPDVQDKVVDEIKERVVQYGGINHEMVNDCPYLDQVIQETLRLYPPAFRTERTCNKPCEIRGVKFEKGVRIAFPIYAIHHNPEFYEDPEEFRPDRFAQSEKVLRHPMIYLPFGHGPRNCIGMRFALTEIKLALCHVLSQLKASRSPQTQVPVETAPSLGFFLPVNVKVKLEARE</sequence>
<protein>
    <recommendedName>
        <fullName evidence="18">Cytochrome P450</fullName>
    </recommendedName>
</protein>
<comment type="cofactor">
    <cofactor evidence="1 14">
        <name>heme</name>
        <dbReference type="ChEBI" id="CHEBI:30413"/>
    </cofactor>
</comment>
<evidence type="ECO:0000256" key="14">
    <source>
        <dbReference type="PIRSR" id="PIRSR602401-1"/>
    </source>
</evidence>
<name>A0A7R9A694_9CRUS</name>
<dbReference type="InterPro" id="IPR002401">
    <property type="entry name" value="Cyt_P450_E_grp-I"/>
</dbReference>
<dbReference type="InterPro" id="IPR017972">
    <property type="entry name" value="Cyt_P450_CS"/>
</dbReference>
<dbReference type="GO" id="GO:0016705">
    <property type="term" value="F:oxidoreductase activity, acting on paired donors, with incorporation or reduction of molecular oxygen"/>
    <property type="evidence" value="ECO:0007669"/>
    <property type="project" value="InterPro"/>
</dbReference>
<evidence type="ECO:0008006" key="18">
    <source>
        <dbReference type="Google" id="ProtNLM"/>
    </source>
</evidence>
<evidence type="ECO:0000256" key="10">
    <source>
        <dbReference type="ARBA" id="ARBA00023004"/>
    </source>
</evidence>
<evidence type="ECO:0000256" key="1">
    <source>
        <dbReference type="ARBA" id="ARBA00001971"/>
    </source>
</evidence>
<evidence type="ECO:0000256" key="3">
    <source>
        <dbReference type="ARBA" id="ARBA00004406"/>
    </source>
</evidence>
<dbReference type="AlphaFoldDB" id="A0A7R9A694"/>
<evidence type="ECO:0000256" key="5">
    <source>
        <dbReference type="ARBA" id="ARBA00022617"/>
    </source>
</evidence>
<evidence type="ECO:0000313" key="16">
    <source>
        <dbReference type="EMBL" id="CAD7245090.1"/>
    </source>
</evidence>
<keyword evidence="10 14" id="KW-0408">Iron</keyword>
<dbReference type="EMBL" id="LR900293">
    <property type="protein sequence ID" value="CAD7245090.1"/>
    <property type="molecule type" value="Genomic_DNA"/>
</dbReference>
<gene>
    <name evidence="16" type="ORF">DSTB1V02_LOCUS4966</name>
</gene>
<proteinExistence type="inferred from homology"/>
<dbReference type="GO" id="GO:0005506">
    <property type="term" value="F:iron ion binding"/>
    <property type="evidence" value="ECO:0007669"/>
    <property type="project" value="InterPro"/>
</dbReference>
<dbReference type="Pfam" id="PF00067">
    <property type="entry name" value="p450"/>
    <property type="match status" value="1"/>
</dbReference>
<dbReference type="FunFam" id="1.10.630.10:FF:000042">
    <property type="entry name" value="Cytochrome P450"/>
    <property type="match status" value="1"/>
</dbReference>
<dbReference type="GO" id="GO:0005789">
    <property type="term" value="C:endoplasmic reticulum membrane"/>
    <property type="evidence" value="ECO:0007669"/>
    <property type="project" value="UniProtKB-SubCell"/>
</dbReference>
<feature type="binding site" description="axial binding residue" evidence="14">
    <location>
        <position position="453"/>
    </location>
    <ligand>
        <name>heme</name>
        <dbReference type="ChEBI" id="CHEBI:30413"/>
    </ligand>
    <ligandPart>
        <name>Fe</name>
        <dbReference type="ChEBI" id="CHEBI:18248"/>
    </ligandPart>
</feature>
<evidence type="ECO:0000256" key="15">
    <source>
        <dbReference type="RuleBase" id="RU000461"/>
    </source>
</evidence>
<evidence type="ECO:0000256" key="12">
    <source>
        <dbReference type="ARBA" id="ARBA00023136"/>
    </source>
</evidence>
<evidence type="ECO:0000256" key="11">
    <source>
        <dbReference type="ARBA" id="ARBA00023033"/>
    </source>
</evidence>
<keyword evidence="6 14" id="KW-0479">Metal-binding</keyword>
<evidence type="ECO:0000256" key="4">
    <source>
        <dbReference type="ARBA" id="ARBA00010617"/>
    </source>
</evidence>
<evidence type="ECO:0000256" key="9">
    <source>
        <dbReference type="ARBA" id="ARBA00023002"/>
    </source>
</evidence>
<keyword evidence="7" id="KW-0256">Endoplasmic reticulum</keyword>
<comment type="subcellular location">
    <subcellularLocation>
        <location evidence="3">Endoplasmic reticulum membrane</location>
        <topology evidence="3">Peripheral membrane protein</topology>
    </subcellularLocation>
    <subcellularLocation>
        <location evidence="2">Microsome membrane</location>
        <topology evidence="2">Peripheral membrane protein</topology>
    </subcellularLocation>
</comment>
<dbReference type="InterPro" id="IPR036396">
    <property type="entry name" value="Cyt_P450_sf"/>
</dbReference>
<dbReference type="GO" id="GO:0008395">
    <property type="term" value="F:steroid hydroxylase activity"/>
    <property type="evidence" value="ECO:0007669"/>
    <property type="project" value="TreeGrafter"/>
</dbReference>
<evidence type="ECO:0000256" key="2">
    <source>
        <dbReference type="ARBA" id="ARBA00004174"/>
    </source>
</evidence>
<keyword evidence="5 14" id="KW-0349">Heme</keyword>
<comment type="function">
    <text evidence="13">Cytochromes P450 are a group of heme-thiolate monooxygenases. They oxidize a variety of structurally unrelated compounds, including steroids, fatty acids, and xenobiotics.</text>
</comment>
<keyword evidence="12" id="KW-0472">Membrane</keyword>
<reference evidence="16" key="1">
    <citation type="submission" date="2020-11" db="EMBL/GenBank/DDBJ databases">
        <authorList>
            <person name="Tran Van P."/>
        </authorList>
    </citation>
    <scope>NUCLEOTIDE SEQUENCE</scope>
</reference>
<dbReference type="EMBL" id="CAJPEV010000776">
    <property type="protein sequence ID" value="CAG0888448.1"/>
    <property type="molecule type" value="Genomic_DNA"/>
</dbReference>
<comment type="similarity">
    <text evidence="4 15">Belongs to the cytochrome P450 family.</text>
</comment>
<accession>A0A7R9A694</accession>
<dbReference type="InterPro" id="IPR001128">
    <property type="entry name" value="Cyt_P450"/>
</dbReference>
<dbReference type="Proteomes" id="UP000677054">
    <property type="component" value="Unassembled WGS sequence"/>
</dbReference>
<dbReference type="PRINTS" id="PR00463">
    <property type="entry name" value="EP450I"/>
</dbReference>
<evidence type="ECO:0000256" key="7">
    <source>
        <dbReference type="ARBA" id="ARBA00022824"/>
    </source>
</evidence>
<keyword evidence="17" id="KW-1185">Reference proteome</keyword>
<dbReference type="PRINTS" id="PR00385">
    <property type="entry name" value="P450"/>
</dbReference>
<evidence type="ECO:0000256" key="13">
    <source>
        <dbReference type="ARBA" id="ARBA00043906"/>
    </source>
</evidence>
<dbReference type="PANTHER" id="PTHR24302:SF15">
    <property type="entry name" value="FATTY-ACID PEROXYGENASE"/>
    <property type="match status" value="1"/>
</dbReference>
<dbReference type="PANTHER" id="PTHR24302">
    <property type="entry name" value="CYTOCHROME P450 FAMILY 3"/>
    <property type="match status" value="1"/>
</dbReference>
<dbReference type="InterPro" id="IPR050705">
    <property type="entry name" value="Cytochrome_P450_3A"/>
</dbReference>
<keyword evidence="8" id="KW-0492">Microsome</keyword>
<keyword evidence="11 15" id="KW-0503">Monooxygenase</keyword>
<evidence type="ECO:0000313" key="17">
    <source>
        <dbReference type="Proteomes" id="UP000677054"/>
    </source>
</evidence>